<evidence type="ECO:0000313" key="4">
    <source>
        <dbReference type="Proteomes" id="UP000290191"/>
    </source>
</evidence>
<dbReference type="OrthoDB" id="9815002at2"/>
<feature type="domain" description="LysM" evidence="2">
    <location>
        <begin position="423"/>
        <end position="466"/>
    </location>
</feature>
<dbReference type="Pfam" id="PF01464">
    <property type="entry name" value="SLT"/>
    <property type="match status" value="1"/>
</dbReference>
<keyword evidence="4" id="KW-1185">Reference proteome</keyword>
<protein>
    <recommendedName>
        <fullName evidence="2">LysM domain-containing protein</fullName>
    </recommendedName>
</protein>
<dbReference type="Proteomes" id="UP000290191">
    <property type="component" value="Unassembled WGS sequence"/>
</dbReference>
<dbReference type="CDD" id="cd16894">
    <property type="entry name" value="MltD-like"/>
    <property type="match status" value="1"/>
</dbReference>
<gene>
    <name evidence="3" type="ORF">CRV06_00640</name>
</gene>
<dbReference type="PANTHER" id="PTHR33734:SF22">
    <property type="entry name" value="MEMBRANE-BOUND LYTIC MUREIN TRANSGLYCOSYLASE D"/>
    <property type="match status" value="1"/>
</dbReference>
<sequence length="467" mass="54594">MKKFLFSFLIFSAYLHATLTGANFTQRDVHILEDLDINPSFITDYKLQEIYEKLQNQASMEHYIKKFEEASIFLPRIKEILREEGIPTSFIYMAMAESYFTIDARSNAKATGLWQFMYETGKRYGLNSNIYVDERMDLVKSTVAATKYLKALHKRFGKWYLAAIAYNCGEGRVVEALTRASLDLYIQKNPKLKSDKKIKEYRKVIYDYQKRRTRFKNLRAVYKEVQKLGIRPELEYLLRVQPKVGRQYLPQESRRYIRKIISFGMLNSQNFIKIDENSHLLNMGISKTIATVPVKGGLHLKNIAKAIDMSYDDLLNLNKHIKQSIIPPTKKYYTINIPYDKLTLFNKNSASIKDTKFAIHVVKSGDTLYGISRKYKVPLKLIKEYNHLKTTRLALRQKIELPIPNDMIGKINFTLFDDRKRTKNYIVKNGDSLYSIAKKYKVDVKKLMRDNKLKTTLLKIGDSIVIR</sequence>
<dbReference type="STRING" id="877500.GCA_000935065_02604"/>
<dbReference type="RefSeq" id="WP_129080921.1">
    <property type="nucleotide sequence ID" value="NZ_CP041070.1"/>
</dbReference>
<evidence type="ECO:0000256" key="1">
    <source>
        <dbReference type="SAM" id="SignalP"/>
    </source>
</evidence>
<dbReference type="InterPro" id="IPR008258">
    <property type="entry name" value="Transglycosylase_SLT_dom_1"/>
</dbReference>
<dbReference type="EMBL" id="PDKO01000001">
    <property type="protein sequence ID" value="RXJ64496.1"/>
    <property type="molecule type" value="Genomic_DNA"/>
</dbReference>
<evidence type="ECO:0000313" key="3">
    <source>
        <dbReference type="EMBL" id="RXJ64496.1"/>
    </source>
</evidence>
<feature type="signal peptide" evidence="1">
    <location>
        <begin position="1"/>
        <end position="17"/>
    </location>
</feature>
<dbReference type="GO" id="GO:0008932">
    <property type="term" value="F:lytic endotransglycosylase activity"/>
    <property type="evidence" value="ECO:0007669"/>
    <property type="project" value="TreeGrafter"/>
</dbReference>
<dbReference type="InterPro" id="IPR018392">
    <property type="entry name" value="LysM"/>
</dbReference>
<dbReference type="SUPFAM" id="SSF54106">
    <property type="entry name" value="LysM domain"/>
    <property type="match status" value="2"/>
</dbReference>
<feature type="domain" description="LysM" evidence="2">
    <location>
        <begin position="358"/>
        <end position="401"/>
    </location>
</feature>
<dbReference type="SMART" id="SM00257">
    <property type="entry name" value="LysM"/>
    <property type="match status" value="2"/>
</dbReference>
<feature type="chain" id="PRO_5020988956" description="LysM domain-containing protein" evidence="1">
    <location>
        <begin position="18"/>
        <end position="467"/>
    </location>
</feature>
<keyword evidence="1" id="KW-0732">Signal</keyword>
<dbReference type="InterPro" id="IPR036779">
    <property type="entry name" value="LysM_dom_sf"/>
</dbReference>
<accession>A0A4Q0Y2Z3</accession>
<dbReference type="SUPFAM" id="SSF53955">
    <property type="entry name" value="Lysozyme-like"/>
    <property type="match status" value="1"/>
</dbReference>
<reference evidence="3 4" key="1">
    <citation type="submission" date="2017-10" db="EMBL/GenBank/DDBJ databases">
        <title>Genomics of the genus Arcobacter.</title>
        <authorList>
            <person name="Perez-Cataluna A."/>
            <person name="Figueras M.J."/>
        </authorList>
    </citation>
    <scope>NUCLEOTIDE SEQUENCE [LARGE SCALE GENOMIC DNA]</scope>
    <source>
        <strain evidence="3 4">DSM 24636</strain>
    </source>
</reference>
<dbReference type="PROSITE" id="PS51782">
    <property type="entry name" value="LYSM"/>
    <property type="match status" value="2"/>
</dbReference>
<dbReference type="Gene3D" id="1.10.530.10">
    <property type="match status" value="1"/>
</dbReference>
<proteinExistence type="predicted"/>
<dbReference type="Gene3D" id="3.10.350.10">
    <property type="entry name" value="LysM domain"/>
    <property type="match status" value="2"/>
</dbReference>
<comment type="caution">
    <text evidence="3">The sequence shown here is derived from an EMBL/GenBank/DDBJ whole genome shotgun (WGS) entry which is preliminary data.</text>
</comment>
<evidence type="ECO:0000259" key="2">
    <source>
        <dbReference type="PROSITE" id="PS51782"/>
    </source>
</evidence>
<dbReference type="CDD" id="cd00118">
    <property type="entry name" value="LysM"/>
    <property type="match status" value="2"/>
</dbReference>
<dbReference type="PANTHER" id="PTHR33734">
    <property type="entry name" value="LYSM DOMAIN-CONTAINING GPI-ANCHORED PROTEIN 2"/>
    <property type="match status" value="1"/>
</dbReference>
<dbReference type="AlphaFoldDB" id="A0A4Q0Y2Z3"/>
<dbReference type="Pfam" id="PF01476">
    <property type="entry name" value="LysM"/>
    <property type="match status" value="2"/>
</dbReference>
<name>A0A4Q0Y2Z3_9BACT</name>
<dbReference type="InterPro" id="IPR023346">
    <property type="entry name" value="Lysozyme-like_dom_sf"/>
</dbReference>
<organism evidence="3 4">
    <name type="scientific">Halarcobacter anaerophilus</name>
    <dbReference type="NCBI Taxonomy" id="877500"/>
    <lineage>
        <taxon>Bacteria</taxon>
        <taxon>Pseudomonadati</taxon>
        <taxon>Campylobacterota</taxon>
        <taxon>Epsilonproteobacteria</taxon>
        <taxon>Campylobacterales</taxon>
        <taxon>Arcobacteraceae</taxon>
        <taxon>Halarcobacter</taxon>
    </lineage>
</organism>